<dbReference type="InterPro" id="IPR011989">
    <property type="entry name" value="ARM-like"/>
</dbReference>
<dbReference type="Gene3D" id="1.25.10.10">
    <property type="entry name" value="Leucine-rich Repeat Variant"/>
    <property type="match status" value="1"/>
</dbReference>
<feature type="compositionally biased region" description="Low complexity" evidence="1">
    <location>
        <begin position="755"/>
        <end position="774"/>
    </location>
</feature>
<feature type="compositionally biased region" description="Basic and acidic residues" evidence="1">
    <location>
        <begin position="830"/>
        <end position="849"/>
    </location>
</feature>
<feature type="compositionally biased region" description="Low complexity" evidence="1">
    <location>
        <begin position="726"/>
        <end position="747"/>
    </location>
</feature>
<dbReference type="VEuPathDB" id="CryptoDB:Vbra_2165"/>
<feature type="compositionally biased region" description="Acidic residues" evidence="1">
    <location>
        <begin position="712"/>
        <end position="725"/>
    </location>
</feature>
<dbReference type="SUPFAM" id="SSF48371">
    <property type="entry name" value="ARM repeat"/>
    <property type="match status" value="1"/>
</dbReference>
<dbReference type="AlphaFoldDB" id="A0A0G4EW09"/>
<reference evidence="2 3" key="1">
    <citation type="submission" date="2014-11" db="EMBL/GenBank/DDBJ databases">
        <authorList>
            <person name="Zhu J."/>
            <person name="Qi W."/>
            <person name="Song R."/>
        </authorList>
    </citation>
    <scope>NUCLEOTIDE SEQUENCE [LARGE SCALE GENOMIC DNA]</scope>
</reference>
<proteinExistence type="predicted"/>
<feature type="region of interest" description="Disordered" evidence="1">
    <location>
        <begin position="561"/>
        <end position="943"/>
    </location>
</feature>
<dbReference type="STRING" id="1169540.A0A0G4EW09"/>
<dbReference type="EMBL" id="CDMY01000331">
    <property type="protein sequence ID" value="CEM02622.1"/>
    <property type="molecule type" value="Genomic_DNA"/>
</dbReference>
<organism evidence="2 3">
    <name type="scientific">Vitrella brassicaformis (strain CCMP3155)</name>
    <dbReference type="NCBI Taxonomy" id="1169540"/>
    <lineage>
        <taxon>Eukaryota</taxon>
        <taxon>Sar</taxon>
        <taxon>Alveolata</taxon>
        <taxon>Colpodellida</taxon>
        <taxon>Vitrellaceae</taxon>
        <taxon>Vitrella</taxon>
    </lineage>
</organism>
<evidence type="ECO:0000313" key="2">
    <source>
        <dbReference type="EMBL" id="CEM02622.1"/>
    </source>
</evidence>
<feature type="compositionally biased region" description="Basic and acidic residues" evidence="1">
    <location>
        <begin position="563"/>
        <end position="574"/>
    </location>
</feature>
<dbReference type="Proteomes" id="UP000041254">
    <property type="component" value="Unassembled WGS sequence"/>
</dbReference>
<feature type="compositionally biased region" description="Basic and acidic residues" evidence="1">
    <location>
        <begin position="807"/>
        <end position="816"/>
    </location>
</feature>
<sequence>MCECRVVDVDMIEDAQQREGDEVSECIRLYDFAHIASMIDDERNDQAYIIGQLAACNDRYGIVSQGGLHMDNRAVVENTFRLLERLMPTYRDTVSATPVVMTLLNAMETHAADLPVLSRLLNVLHMMCKDDSRIARIIRKCGAIDRIDGVLCMREKCDAIVHCIREHQQYEQDNTREVVSHLISKQDYTSINRLLRENQDRDERKFILAILASTDASMDQRCVLDTCVDCMEAAPFHTLTVVEKSFADDGNVTASHIRAVVNALRYAEKGVLLKALSLLSFITRTSKHMTELIRCGAIERLHDIRTTDSTIRDSASVSLAALQKFTRQEQRAFRRILSDTLRKSPSFIPLVKILQINQHRPHLLAIALSEIDARLPEHTAKMMLDGVIHEVVETMQAHVAHLPCVRHALYILHKIAHVWKAHLSTPVCIRSIVDCMAAHCAHTDVLENGVAVLSHVYTDGLKEANVASSLEKIDRMLIHREQYAHTRLSLKTVLQTIDSTPAPPTHREKRRRSMLDLGLYRGMDGTFVVASAQIKRHTVAIPIVPHTRYIYKAPKTRKVTILQRERLRPTRGHEPPPAAPAEVPHPVFVRPSAAEQAAISPPPPAAAPTAAPAEAERQPQQRAAEQPEALRAAEQQKTPTGAQPQPQPQPVTQEAGEQQAAADEDWFAPAEPPESPTAAELPPAQAAAQQPSEQPGADDWFAESSPTAAAAGEEEEAQWFGDEAEAQGGAPQSQPAAAAAAAAAAEEWFAEEEGPAAAPSAPTAAAPALAPAAAEAEEWFAEPSAAADEEGETAGGEEWFAEPEPPMEARGDKRQQGEVAEVTDWFGGEEEQKGEESPAHDTGRVEGQREQQPAADEDWFAEQPLPRPAGEQEGVPGDQEWFAEEAGGGEEMRETPIDEAAAADSEWLAQDEQAAIQQPEDKAPAGGEKGAPEQMSEEELTWY</sequence>
<feature type="compositionally biased region" description="Low complexity" evidence="1">
    <location>
        <begin position="620"/>
        <end position="661"/>
    </location>
</feature>
<accession>A0A0G4EW09</accession>
<dbReference type="InParanoid" id="A0A0G4EW09"/>
<name>A0A0G4EW09_VITBC</name>
<feature type="compositionally biased region" description="Low complexity" evidence="1">
    <location>
        <begin position="580"/>
        <end position="599"/>
    </location>
</feature>
<keyword evidence="3" id="KW-1185">Reference proteome</keyword>
<feature type="compositionally biased region" description="Low complexity" evidence="1">
    <location>
        <begin position="676"/>
        <end position="697"/>
    </location>
</feature>
<gene>
    <name evidence="2" type="ORF">Vbra_2165</name>
</gene>
<protein>
    <submittedName>
        <fullName evidence="2">Uncharacterized protein</fullName>
    </submittedName>
</protein>
<dbReference type="InterPro" id="IPR016024">
    <property type="entry name" value="ARM-type_fold"/>
</dbReference>
<evidence type="ECO:0000313" key="3">
    <source>
        <dbReference type="Proteomes" id="UP000041254"/>
    </source>
</evidence>
<evidence type="ECO:0000256" key="1">
    <source>
        <dbReference type="SAM" id="MobiDB-lite"/>
    </source>
</evidence>